<dbReference type="SUPFAM" id="SSF56436">
    <property type="entry name" value="C-type lectin-like"/>
    <property type="match status" value="1"/>
</dbReference>
<name>A0A2G5TFE7_9PELO</name>
<keyword evidence="4" id="KW-1185">Reference proteome</keyword>
<feature type="region of interest" description="Disordered" evidence="1">
    <location>
        <begin position="268"/>
        <end position="296"/>
    </location>
</feature>
<dbReference type="AlphaFoldDB" id="A0A2G5TFE7"/>
<dbReference type="PANTHER" id="PTHR36497">
    <property type="entry name" value="PROTEIN CBG17883"/>
    <property type="match status" value="1"/>
</dbReference>
<protein>
    <recommendedName>
        <fullName evidence="5">C-type lectin domain-containing protein</fullName>
    </recommendedName>
</protein>
<feature type="region of interest" description="Disordered" evidence="1">
    <location>
        <begin position="27"/>
        <end position="77"/>
    </location>
</feature>
<keyword evidence="2" id="KW-0732">Signal</keyword>
<sequence length="694" mass="76433">MSGKLFLFLLFGAVFLIEGMSRSPMQMDVAGEESCEEDDGEYDSQGRPTRVGAPNPNAKPRKADDDWDGVEDPTDEDYLRYENTNQEGICILERGKCPSGEWRMFKRRNESVCLKIFGTVHKIDARTAADICRANHNARMMTVDSQAEREWIYTTELGGNISYPYMFVAGYRSRRCKNAPCTVSMDAFEEVDRTADHKFIYSRWEGIYNEYHDLEFSNCLAVHVYPHPLSLPNFIRDFSCKQLFLNTVLCGVTVIWPIDLGKSTIKEEGSGEKNQFSPSRGSRKGPREGAPARARSLGPRGLKLWSSGAGALELELWSWSSGAGALELELWSWSSGAGALELELWSWSSGAGALELELWSWSSGAGALELELWSWSSGAGALELELWSWSSGAGALELELWSWSSGAGALELELWSWSSGAGALELELWSWSSGAGALELELWSWSSGAGALELELWSWSSGAGALELELWSWSSGAGALELELWSWSSGAGALDWSWSWSSGAGALELELWSWSSGAGALELELWSWSSGAGALELELWSWSSGAGALELELWSWSSGAGALELELWGGAGALELELWSWSSGAGALELELWSWSSGAGALELELWSWSSGAGALELELWSWSSGAGALELELWSWSSGAGALELELWSWIFKIIFSTPGTEIRQFMQKDGPRETRLFGAFLMVQTENKKEMK</sequence>
<feature type="signal peptide" evidence="2">
    <location>
        <begin position="1"/>
        <end position="21"/>
    </location>
</feature>
<evidence type="ECO:0000313" key="4">
    <source>
        <dbReference type="Proteomes" id="UP000230233"/>
    </source>
</evidence>
<evidence type="ECO:0008006" key="5">
    <source>
        <dbReference type="Google" id="ProtNLM"/>
    </source>
</evidence>
<evidence type="ECO:0000256" key="2">
    <source>
        <dbReference type="SAM" id="SignalP"/>
    </source>
</evidence>
<dbReference type="Proteomes" id="UP000230233">
    <property type="component" value="Chromosome V"/>
</dbReference>
<comment type="caution">
    <text evidence="3">The sequence shown here is derived from an EMBL/GenBank/DDBJ whole genome shotgun (WGS) entry which is preliminary data.</text>
</comment>
<feature type="chain" id="PRO_5013720969" description="C-type lectin domain-containing protein" evidence="2">
    <location>
        <begin position="22"/>
        <end position="694"/>
    </location>
</feature>
<dbReference type="InterPro" id="IPR016187">
    <property type="entry name" value="CTDL_fold"/>
</dbReference>
<dbReference type="OrthoDB" id="5857970at2759"/>
<accession>A0A2G5TFE7</accession>
<feature type="compositionally biased region" description="Acidic residues" evidence="1">
    <location>
        <begin position="65"/>
        <end position="76"/>
    </location>
</feature>
<evidence type="ECO:0000256" key="1">
    <source>
        <dbReference type="SAM" id="MobiDB-lite"/>
    </source>
</evidence>
<evidence type="ECO:0000313" key="3">
    <source>
        <dbReference type="EMBL" id="PIC25987.1"/>
    </source>
</evidence>
<feature type="compositionally biased region" description="Acidic residues" evidence="1">
    <location>
        <begin position="30"/>
        <end position="42"/>
    </location>
</feature>
<dbReference type="STRING" id="1611254.A0A2G5TFE7"/>
<dbReference type="PANTHER" id="PTHR36497:SF1">
    <property type="entry name" value="PROTEIN CBG17883"/>
    <property type="match status" value="1"/>
</dbReference>
<gene>
    <name evidence="3" type="primary">Cni-clec-217</name>
    <name evidence="3" type="synonym">Cnig_chr_V.g18709</name>
    <name evidence="3" type="ORF">B9Z55_018709</name>
</gene>
<dbReference type="EMBL" id="PDUG01000005">
    <property type="protein sequence ID" value="PIC25987.1"/>
    <property type="molecule type" value="Genomic_DNA"/>
</dbReference>
<proteinExistence type="predicted"/>
<organism evidence="3 4">
    <name type="scientific">Caenorhabditis nigoni</name>
    <dbReference type="NCBI Taxonomy" id="1611254"/>
    <lineage>
        <taxon>Eukaryota</taxon>
        <taxon>Metazoa</taxon>
        <taxon>Ecdysozoa</taxon>
        <taxon>Nematoda</taxon>
        <taxon>Chromadorea</taxon>
        <taxon>Rhabditida</taxon>
        <taxon>Rhabditina</taxon>
        <taxon>Rhabditomorpha</taxon>
        <taxon>Rhabditoidea</taxon>
        <taxon>Rhabditidae</taxon>
        <taxon>Peloderinae</taxon>
        <taxon>Caenorhabditis</taxon>
    </lineage>
</organism>
<reference evidence="4" key="1">
    <citation type="submission" date="2017-10" db="EMBL/GenBank/DDBJ databases">
        <title>Rapid genome shrinkage in a self-fertile nematode reveals novel sperm competition proteins.</title>
        <authorList>
            <person name="Yin D."/>
            <person name="Schwarz E.M."/>
            <person name="Thomas C.G."/>
            <person name="Felde R.L."/>
            <person name="Korf I.F."/>
            <person name="Cutter A.D."/>
            <person name="Schartner C.M."/>
            <person name="Ralston E.J."/>
            <person name="Meyer B.J."/>
            <person name="Haag E.S."/>
        </authorList>
    </citation>
    <scope>NUCLEOTIDE SEQUENCE [LARGE SCALE GENOMIC DNA]</scope>
    <source>
        <strain evidence="4">JU1422</strain>
    </source>
</reference>